<dbReference type="GO" id="GO:0004672">
    <property type="term" value="F:protein kinase activity"/>
    <property type="evidence" value="ECO:0007669"/>
    <property type="project" value="TreeGrafter"/>
</dbReference>
<evidence type="ECO:0000313" key="2">
    <source>
        <dbReference type="EMBL" id="EPQ06909.1"/>
    </source>
</evidence>
<dbReference type="CDD" id="cd20971">
    <property type="entry name" value="IgI_1_Titin-A168_like"/>
    <property type="match status" value="1"/>
</dbReference>
<accession>S7MRB2</accession>
<proteinExistence type="predicted"/>
<dbReference type="InterPro" id="IPR013783">
    <property type="entry name" value="Ig-like_fold"/>
</dbReference>
<organism evidence="2 3">
    <name type="scientific">Myotis brandtii</name>
    <name type="common">Brandt's bat</name>
    <dbReference type="NCBI Taxonomy" id="109478"/>
    <lineage>
        <taxon>Eukaryota</taxon>
        <taxon>Metazoa</taxon>
        <taxon>Chordata</taxon>
        <taxon>Craniata</taxon>
        <taxon>Vertebrata</taxon>
        <taxon>Euteleostomi</taxon>
        <taxon>Mammalia</taxon>
        <taxon>Eutheria</taxon>
        <taxon>Laurasiatheria</taxon>
        <taxon>Chiroptera</taxon>
        <taxon>Yangochiroptera</taxon>
        <taxon>Vespertilionidae</taxon>
        <taxon>Myotis</taxon>
    </lineage>
</organism>
<dbReference type="GO" id="GO:0030018">
    <property type="term" value="C:Z disc"/>
    <property type="evidence" value="ECO:0007669"/>
    <property type="project" value="TreeGrafter"/>
</dbReference>
<dbReference type="Proteomes" id="UP000052978">
    <property type="component" value="Unassembled WGS sequence"/>
</dbReference>
<keyword evidence="3" id="KW-1185">Reference proteome</keyword>
<feature type="region of interest" description="Disordered" evidence="1">
    <location>
        <begin position="231"/>
        <end position="251"/>
    </location>
</feature>
<evidence type="ECO:0000256" key="1">
    <source>
        <dbReference type="SAM" id="MobiDB-lite"/>
    </source>
</evidence>
<sequence length="488" mass="52422">MPWKGHHRHVFLFRHHLVVCKPKRDSHTDTFSYVFRNMNGKPVEVDPHHILIEDPDGSCTLILDNLTSADSGQYMCFAASAAGNASTLGKILVQVPPRFLSKVRAVPFVEGEDTQVTCTIEGAPHPQIREETITTVVKSPRGRLKSPSKSPSRSPSRHPASSPRSGLSAPELLHSPGAGQLRRPGEEPGWKPPVPTLYVTEPGARTPALPRGTGPRSKWVEVEETIEVQVKKTGSRGASPAREVPGSSAGLLFTLPGGTPGGDPNTNNSNNKLLTQEPLTQGRVFCVDAGLETHELSPPGATEEEAPLEVQEGRGVHLMEEPLGAEDLRGWDPKILTRDGCVLTLADLEDYTPQEGETFGCSSPVPSVSDDPPCEVSVLQREISEPTVGQPVLLDVWRPPGPRAPPGFFSCLPQGTALSRPQVFRPVGVSRARGATSFCTQVHRSADSGQSSFKTEVSTHTVSFGTVGETVTLHIRPDGDEDPSPSQG</sequence>
<dbReference type="SUPFAM" id="SSF48726">
    <property type="entry name" value="Immunoglobulin"/>
    <property type="match status" value="1"/>
</dbReference>
<dbReference type="PANTHER" id="PTHR47633:SF4">
    <property type="entry name" value="MYOPALLADIN ISOFORM X1"/>
    <property type="match status" value="1"/>
</dbReference>
<evidence type="ECO:0000313" key="3">
    <source>
        <dbReference type="Proteomes" id="UP000052978"/>
    </source>
</evidence>
<dbReference type="Gene3D" id="2.60.40.10">
    <property type="entry name" value="Immunoglobulins"/>
    <property type="match status" value="1"/>
</dbReference>
<gene>
    <name evidence="2" type="ORF">D623_10016129</name>
</gene>
<feature type="compositionally biased region" description="Low complexity" evidence="1">
    <location>
        <begin position="147"/>
        <end position="165"/>
    </location>
</feature>
<dbReference type="PANTHER" id="PTHR47633">
    <property type="entry name" value="IMMUNOGLOBULIN"/>
    <property type="match status" value="1"/>
</dbReference>
<dbReference type="InterPro" id="IPR036179">
    <property type="entry name" value="Ig-like_dom_sf"/>
</dbReference>
<dbReference type="EMBL" id="KE162077">
    <property type="protein sequence ID" value="EPQ06909.1"/>
    <property type="molecule type" value="Genomic_DNA"/>
</dbReference>
<feature type="region of interest" description="Disordered" evidence="1">
    <location>
        <begin position="123"/>
        <end position="216"/>
    </location>
</feature>
<name>S7MRB2_MYOBR</name>
<dbReference type="SUPFAM" id="SSF50729">
    <property type="entry name" value="PH domain-like"/>
    <property type="match status" value="1"/>
</dbReference>
<reference evidence="2 3" key="1">
    <citation type="journal article" date="2013" name="Nat. Commun.">
        <title>Genome analysis reveals insights into physiology and longevity of the Brandt's bat Myotis brandtii.</title>
        <authorList>
            <person name="Seim I."/>
            <person name="Fang X."/>
            <person name="Xiong Z."/>
            <person name="Lobanov A.V."/>
            <person name="Huang Z."/>
            <person name="Ma S."/>
            <person name="Feng Y."/>
            <person name="Turanov A.A."/>
            <person name="Zhu Y."/>
            <person name="Lenz T.L."/>
            <person name="Gerashchenko M.V."/>
            <person name="Fan D."/>
            <person name="Hee Yim S."/>
            <person name="Yao X."/>
            <person name="Jordan D."/>
            <person name="Xiong Y."/>
            <person name="Ma Y."/>
            <person name="Lyapunov A.N."/>
            <person name="Chen G."/>
            <person name="Kulakova O.I."/>
            <person name="Sun Y."/>
            <person name="Lee S.G."/>
            <person name="Bronson R.T."/>
            <person name="Moskalev A.A."/>
            <person name="Sunyaev S.R."/>
            <person name="Zhang G."/>
            <person name="Krogh A."/>
            <person name="Wang J."/>
            <person name="Gladyshev V.N."/>
        </authorList>
    </citation>
    <scope>NUCLEOTIDE SEQUENCE [LARGE SCALE GENOMIC DNA]</scope>
</reference>
<dbReference type="AlphaFoldDB" id="S7MRB2"/>
<protein>
    <submittedName>
        <fullName evidence="2">Obscurin</fullName>
    </submittedName>
</protein>